<sequence>MSDLNLQDRYLRPAGVAQKLGVCVASVWARVKSDPAFPRPIKLSARTTVFAESEIDAYVRQRAAASRQN</sequence>
<evidence type="ECO:0000313" key="2">
    <source>
        <dbReference type="Proteomes" id="UP000000605"/>
    </source>
</evidence>
<dbReference type="RefSeq" id="WP_004552539.1">
    <property type="nucleotide sequence ID" value="NC_006350.1"/>
</dbReference>
<dbReference type="STRING" id="272560.BPSL2582"/>
<protein>
    <recommendedName>
        <fullName evidence="3">AlpA family phage regulatory protein</fullName>
    </recommendedName>
</protein>
<dbReference type="AlphaFoldDB" id="Q63RT8"/>
<keyword evidence="2" id="KW-1185">Reference proteome</keyword>
<dbReference type="PANTHER" id="PTHR36154:SF1">
    <property type="entry name" value="DNA-BINDING TRANSCRIPTIONAL ACTIVATOR ALPA"/>
    <property type="match status" value="1"/>
</dbReference>
<evidence type="ECO:0000313" key="1">
    <source>
        <dbReference type="EMBL" id="CAH36590.1"/>
    </source>
</evidence>
<organism evidence="1 2">
    <name type="scientific">Burkholderia pseudomallei (strain K96243)</name>
    <dbReference type="NCBI Taxonomy" id="272560"/>
    <lineage>
        <taxon>Bacteria</taxon>
        <taxon>Pseudomonadati</taxon>
        <taxon>Pseudomonadota</taxon>
        <taxon>Betaproteobacteria</taxon>
        <taxon>Burkholderiales</taxon>
        <taxon>Burkholderiaceae</taxon>
        <taxon>Burkholderia</taxon>
        <taxon>pseudomallei group</taxon>
    </lineage>
</organism>
<dbReference type="PANTHER" id="PTHR36154">
    <property type="entry name" value="DNA-BINDING TRANSCRIPTIONAL ACTIVATOR ALPA"/>
    <property type="match status" value="1"/>
</dbReference>
<evidence type="ECO:0008006" key="3">
    <source>
        <dbReference type="Google" id="ProtNLM"/>
    </source>
</evidence>
<gene>
    <name evidence="1" type="ordered locus">BPSL2582</name>
</gene>
<dbReference type="Pfam" id="PF05930">
    <property type="entry name" value="Phage_AlpA"/>
    <property type="match status" value="1"/>
</dbReference>
<dbReference type="eggNOG" id="COG3311">
    <property type="taxonomic scope" value="Bacteria"/>
</dbReference>
<dbReference type="InterPro" id="IPR052931">
    <property type="entry name" value="Prophage_regulatory_activator"/>
</dbReference>
<dbReference type="KEGG" id="bps:BPSL2582"/>
<dbReference type="InterPro" id="IPR010260">
    <property type="entry name" value="AlpA"/>
</dbReference>
<dbReference type="PATRIC" id="fig|272560.51.peg.2781"/>
<accession>Q63RT8</accession>
<dbReference type="Proteomes" id="UP000000605">
    <property type="component" value="Chromosome 1"/>
</dbReference>
<reference evidence="1 2" key="1">
    <citation type="journal article" date="2004" name="Proc. Natl. Acad. Sci. U.S.A.">
        <title>Genomic plasticity of the causative agent of melioidosis, Burkholderia pseudomallei.</title>
        <authorList>
            <person name="Holden M.T.G."/>
            <person name="Titball R.W."/>
            <person name="Peacock S.J."/>
            <person name="Cerdeno-Tarraga A.M."/>
            <person name="Atkins T."/>
            <person name="Crossman L.C."/>
            <person name="Pitt T."/>
            <person name="Churcher C."/>
            <person name="Mungall K."/>
            <person name="Bentley S.D."/>
            <person name="Sebaihia M."/>
            <person name="Thomson N.R."/>
            <person name="Bason N."/>
            <person name="Beacham I.R."/>
            <person name="Brooks K."/>
            <person name="Brown K.A."/>
            <person name="Brown N.F."/>
            <person name="Challis G.L."/>
            <person name="Cherevach I."/>
            <person name="Chillingworth T."/>
            <person name="Cronin A."/>
            <person name="Crosset B."/>
            <person name="Davis P."/>
            <person name="DeShazer D."/>
            <person name="Feltwell T."/>
            <person name="Fraser A."/>
            <person name="Hance Z."/>
            <person name="Hauser H."/>
            <person name="Holroyd S."/>
            <person name="Jagels K."/>
            <person name="Keith K.E."/>
            <person name="Maddison M."/>
            <person name="Moule S."/>
            <person name="Price C."/>
            <person name="Quail M.A."/>
            <person name="Rabbinowitsch E."/>
            <person name="Rutherford K."/>
            <person name="Sanders M."/>
            <person name="Simmonds M."/>
            <person name="Songsivilai S."/>
            <person name="Stevens K."/>
            <person name="Tumapa S."/>
            <person name="Vesaratchavest M."/>
            <person name="Whitehead S."/>
            <person name="Yeats C."/>
            <person name="Barrell B.G."/>
            <person name="Oyston P.C.F."/>
            <person name="Parkhill J."/>
        </authorList>
    </citation>
    <scope>NUCLEOTIDE SEQUENCE [LARGE SCALE GENOMIC DNA]</scope>
    <source>
        <strain evidence="1 2">K96243</strain>
    </source>
</reference>
<proteinExistence type="predicted"/>
<dbReference type="EMBL" id="BX571965">
    <property type="protein sequence ID" value="CAH36590.1"/>
    <property type="molecule type" value="Genomic_DNA"/>
</dbReference>
<name>Q63RT8_BURPS</name>